<dbReference type="KEGG" id="pfj:MYCFIDRAFT_82716"/>
<dbReference type="OrthoDB" id="10435392at2759"/>
<name>M3ALR9_PSEFD</name>
<feature type="compositionally biased region" description="Basic and acidic residues" evidence="1">
    <location>
        <begin position="73"/>
        <end position="88"/>
    </location>
</feature>
<protein>
    <submittedName>
        <fullName evidence="3">Uncharacterized protein</fullName>
    </submittedName>
</protein>
<dbReference type="EMBL" id="KB446556">
    <property type="protein sequence ID" value="EME85541.1"/>
    <property type="molecule type" value="Genomic_DNA"/>
</dbReference>
<gene>
    <name evidence="3" type="ORF">MYCFIDRAFT_82716</name>
</gene>
<dbReference type="Proteomes" id="UP000016932">
    <property type="component" value="Unassembled WGS sequence"/>
</dbReference>
<evidence type="ECO:0000313" key="4">
    <source>
        <dbReference type="Proteomes" id="UP000016932"/>
    </source>
</evidence>
<feature type="transmembrane region" description="Helical" evidence="2">
    <location>
        <begin position="247"/>
        <end position="266"/>
    </location>
</feature>
<dbReference type="GeneID" id="19341975"/>
<keyword evidence="4" id="KW-1185">Reference proteome</keyword>
<accession>M3ALR9</accession>
<keyword evidence="2" id="KW-0472">Membrane</keyword>
<feature type="transmembrane region" description="Helical" evidence="2">
    <location>
        <begin position="287"/>
        <end position="318"/>
    </location>
</feature>
<dbReference type="AlphaFoldDB" id="M3ALR9"/>
<reference evidence="3 4" key="1">
    <citation type="journal article" date="2012" name="PLoS Pathog.">
        <title>Diverse lifestyles and strategies of plant pathogenesis encoded in the genomes of eighteen Dothideomycetes fungi.</title>
        <authorList>
            <person name="Ohm R.A."/>
            <person name="Feau N."/>
            <person name="Henrissat B."/>
            <person name="Schoch C.L."/>
            <person name="Horwitz B.A."/>
            <person name="Barry K.W."/>
            <person name="Condon B.J."/>
            <person name="Copeland A.C."/>
            <person name="Dhillon B."/>
            <person name="Glaser F."/>
            <person name="Hesse C.N."/>
            <person name="Kosti I."/>
            <person name="LaButti K."/>
            <person name="Lindquist E.A."/>
            <person name="Lucas S."/>
            <person name="Salamov A.A."/>
            <person name="Bradshaw R.E."/>
            <person name="Ciuffetti L."/>
            <person name="Hamelin R.C."/>
            <person name="Kema G.H.J."/>
            <person name="Lawrence C."/>
            <person name="Scott J.A."/>
            <person name="Spatafora J.W."/>
            <person name="Turgeon B.G."/>
            <person name="de Wit P.J.G.M."/>
            <person name="Zhong S."/>
            <person name="Goodwin S.B."/>
            <person name="Grigoriev I.V."/>
        </authorList>
    </citation>
    <scope>NUCLEOTIDE SEQUENCE [LARGE SCALE GENOMIC DNA]</scope>
    <source>
        <strain evidence="3 4">CIRAD86</strain>
    </source>
</reference>
<organism evidence="3 4">
    <name type="scientific">Pseudocercospora fijiensis (strain CIRAD86)</name>
    <name type="common">Black leaf streak disease fungus</name>
    <name type="synonym">Mycosphaerella fijiensis</name>
    <dbReference type="NCBI Taxonomy" id="383855"/>
    <lineage>
        <taxon>Eukaryota</taxon>
        <taxon>Fungi</taxon>
        <taxon>Dikarya</taxon>
        <taxon>Ascomycota</taxon>
        <taxon>Pezizomycotina</taxon>
        <taxon>Dothideomycetes</taxon>
        <taxon>Dothideomycetidae</taxon>
        <taxon>Mycosphaerellales</taxon>
        <taxon>Mycosphaerellaceae</taxon>
        <taxon>Pseudocercospora</taxon>
    </lineage>
</organism>
<evidence type="ECO:0000256" key="2">
    <source>
        <dbReference type="SAM" id="Phobius"/>
    </source>
</evidence>
<proteinExistence type="predicted"/>
<sequence length="325" mass="35401">MADQGRHHLTNDRPIPSREPNAAALAALEACRNSPYRSIASTPIGDFATPATRFREPYEHNGDARNSATPAKASRDSHKHNTDSIKKTMNETGPYKVYTFGLIYDHDGKRGTERFLNGSYATLEQASSVAEEVARLSLNHHSKLGPCTIASITDDAGLRSYGIKRGNEYIEEVAVIRQQNPGKPANASYKILLTTITNTLRSALRFLPRSVLFLLQLLFDLHATLENAHTYLQRVTPQSPLVATADGFLRVVITALALVLWSAKLLGQILTFSSRSGGSREDTRSAYIGVITVSLMGVMIWYMGWLGGVVGVGFALLLCGGNGVV</sequence>
<feature type="region of interest" description="Disordered" evidence="1">
    <location>
        <begin position="57"/>
        <end position="88"/>
    </location>
</feature>
<keyword evidence="2" id="KW-0812">Transmembrane</keyword>
<keyword evidence="2" id="KW-1133">Transmembrane helix</keyword>
<evidence type="ECO:0000313" key="3">
    <source>
        <dbReference type="EMBL" id="EME85541.1"/>
    </source>
</evidence>
<dbReference type="RefSeq" id="XP_007922871.1">
    <property type="nucleotide sequence ID" value="XM_007924680.1"/>
</dbReference>
<dbReference type="VEuPathDB" id="FungiDB:MYCFIDRAFT_82716"/>
<dbReference type="HOGENOM" id="CLU_855622_0_0_1"/>
<evidence type="ECO:0000256" key="1">
    <source>
        <dbReference type="SAM" id="MobiDB-lite"/>
    </source>
</evidence>